<feature type="compositionally biased region" description="Polar residues" evidence="1">
    <location>
        <begin position="1"/>
        <end position="10"/>
    </location>
</feature>
<gene>
    <name evidence="2" type="ORF">BHM03_00025088</name>
</gene>
<feature type="compositionally biased region" description="Basic and acidic residues" evidence="1">
    <location>
        <begin position="19"/>
        <end position="32"/>
    </location>
</feature>
<sequence>MTVIPNSVVTVQRPVGRQSRGDQRRGEERDRLQGGDHLKVGAVEDRELRASGTGSLPLFSAALLYFFDSRPSFLSLLLSPISTPSRSASGTGSHRLPQPRPLFLCFFDSRSSPSLMLSGFNRTALPAIPGATRRQIRAPDLQPCFLPGTAWGRPTPAITRQVSWTGDAHTGRRSAASGPPAAYRRHPRERSLHRALGNAARWTFRWLPG</sequence>
<organism evidence="2">
    <name type="scientific">Ensete ventricosum</name>
    <name type="common">Abyssinian banana</name>
    <name type="synonym">Musa ensete</name>
    <dbReference type="NCBI Taxonomy" id="4639"/>
    <lineage>
        <taxon>Eukaryota</taxon>
        <taxon>Viridiplantae</taxon>
        <taxon>Streptophyta</taxon>
        <taxon>Embryophyta</taxon>
        <taxon>Tracheophyta</taxon>
        <taxon>Spermatophyta</taxon>
        <taxon>Magnoliopsida</taxon>
        <taxon>Liliopsida</taxon>
        <taxon>Zingiberales</taxon>
        <taxon>Musaceae</taxon>
        <taxon>Ensete</taxon>
    </lineage>
</organism>
<dbReference type="AlphaFoldDB" id="A0A444CI48"/>
<feature type="region of interest" description="Disordered" evidence="1">
    <location>
        <begin position="1"/>
        <end position="32"/>
    </location>
</feature>
<name>A0A444CI48_ENSVE</name>
<evidence type="ECO:0000256" key="1">
    <source>
        <dbReference type="SAM" id="MobiDB-lite"/>
    </source>
</evidence>
<dbReference type="EMBL" id="KV875938">
    <property type="protein sequence ID" value="RZR73510.1"/>
    <property type="molecule type" value="Genomic_DNA"/>
</dbReference>
<accession>A0A444CI48</accession>
<protein>
    <submittedName>
        <fullName evidence="2">Uncharacterized protein</fullName>
    </submittedName>
</protein>
<evidence type="ECO:0000313" key="2">
    <source>
        <dbReference type="EMBL" id="RZR73510.1"/>
    </source>
</evidence>
<proteinExistence type="predicted"/>
<reference evidence="2" key="1">
    <citation type="journal article" date="2018" name="Data Brief">
        <title>Genome sequence data from 17 accessions of Ensete ventricosum, a staple food crop for millions in Ethiopia.</title>
        <authorList>
            <person name="Yemataw Z."/>
            <person name="Muzemil S."/>
            <person name="Ambachew D."/>
            <person name="Tripathi L."/>
            <person name="Tesfaye K."/>
            <person name="Chala A."/>
            <person name="Farbos A."/>
            <person name="O'Neill P."/>
            <person name="Moore K."/>
            <person name="Grant M."/>
            <person name="Studholme D.J."/>
        </authorList>
    </citation>
    <scope>NUCLEOTIDE SEQUENCE [LARGE SCALE GENOMIC DNA]</scope>
    <source>
        <tissue evidence="2">Leaf</tissue>
    </source>
</reference>
<dbReference type="Proteomes" id="UP000290560">
    <property type="component" value="Unassembled WGS sequence"/>
</dbReference>
<feature type="region of interest" description="Disordered" evidence="1">
    <location>
        <begin position="165"/>
        <end position="186"/>
    </location>
</feature>